<dbReference type="Pfam" id="PF05699">
    <property type="entry name" value="Dimer_Tnp_hAT"/>
    <property type="match status" value="1"/>
</dbReference>
<feature type="domain" description="HAT C-terminal dimerisation" evidence="1">
    <location>
        <begin position="53"/>
        <end position="89"/>
    </location>
</feature>
<protein>
    <recommendedName>
        <fullName evidence="1">HAT C-terminal dimerisation domain-containing protein</fullName>
    </recommendedName>
</protein>
<accession>A0A074YV38</accession>
<dbReference type="GeneID" id="25365437"/>
<dbReference type="Proteomes" id="UP000030641">
    <property type="component" value="Unassembled WGS sequence"/>
</dbReference>
<organism evidence="2 3">
    <name type="scientific">Aureobasidium subglaciale (strain EXF-2481)</name>
    <name type="common">Aureobasidium pullulans var. subglaciale</name>
    <dbReference type="NCBI Taxonomy" id="1043005"/>
    <lineage>
        <taxon>Eukaryota</taxon>
        <taxon>Fungi</taxon>
        <taxon>Dikarya</taxon>
        <taxon>Ascomycota</taxon>
        <taxon>Pezizomycotina</taxon>
        <taxon>Dothideomycetes</taxon>
        <taxon>Dothideomycetidae</taxon>
        <taxon>Dothideales</taxon>
        <taxon>Saccotheciaceae</taxon>
        <taxon>Aureobasidium</taxon>
    </lineage>
</organism>
<name>A0A074YV38_AURSE</name>
<sequence length="96" mass="11037">MSTREWQLAEQFFENSIPSALHDEFLTHLSEFRGRKGRFGSAFRQKRSSSSDRFWNYAQQYAPLLAELAVRLLSTPANSVPAERSFSSFNSYAPLN</sequence>
<dbReference type="InterPro" id="IPR008906">
    <property type="entry name" value="HATC_C_dom"/>
</dbReference>
<reference evidence="2 3" key="1">
    <citation type="journal article" date="2014" name="BMC Genomics">
        <title>Genome sequencing of four Aureobasidium pullulans varieties: biotechnological potential, stress tolerance, and description of new species.</title>
        <authorList>
            <person name="Gostin Ar C."/>
            <person name="Ohm R.A."/>
            <person name="Kogej T."/>
            <person name="Sonjak S."/>
            <person name="Turk M."/>
            <person name="Zajc J."/>
            <person name="Zalar P."/>
            <person name="Grube M."/>
            <person name="Sun H."/>
            <person name="Han J."/>
            <person name="Sharma A."/>
            <person name="Chiniquy J."/>
            <person name="Ngan C.Y."/>
            <person name="Lipzen A."/>
            <person name="Barry K."/>
            <person name="Grigoriev I.V."/>
            <person name="Gunde-Cimerman N."/>
        </authorList>
    </citation>
    <scope>NUCLEOTIDE SEQUENCE [LARGE SCALE GENOMIC DNA]</scope>
    <source>
        <strain evidence="2 3">EXF-2481</strain>
    </source>
</reference>
<keyword evidence="3" id="KW-1185">Reference proteome</keyword>
<evidence type="ECO:0000259" key="1">
    <source>
        <dbReference type="Pfam" id="PF05699"/>
    </source>
</evidence>
<evidence type="ECO:0000313" key="3">
    <source>
        <dbReference type="Proteomes" id="UP000030641"/>
    </source>
</evidence>
<dbReference type="EMBL" id="KL584750">
    <property type="protein sequence ID" value="KER00025.1"/>
    <property type="molecule type" value="Genomic_DNA"/>
</dbReference>
<dbReference type="AlphaFoldDB" id="A0A074YV38"/>
<dbReference type="RefSeq" id="XP_013347797.1">
    <property type="nucleotide sequence ID" value="XM_013492343.1"/>
</dbReference>
<dbReference type="InterPro" id="IPR012337">
    <property type="entry name" value="RNaseH-like_sf"/>
</dbReference>
<dbReference type="HOGENOM" id="CLU_2359359_0_0_1"/>
<dbReference type="InParanoid" id="A0A074YV38"/>
<evidence type="ECO:0000313" key="2">
    <source>
        <dbReference type="EMBL" id="KER00025.1"/>
    </source>
</evidence>
<proteinExistence type="predicted"/>
<dbReference type="OrthoDB" id="4225352at2759"/>
<gene>
    <name evidence="2" type="ORF">AUEXF2481DRAFT_35954</name>
</gene>
<dbReference type="GO" id="GO:0046983">
    <property type="term" value="F:protein dimerization activity"/>
    <property type="evidence" value="ECO:0007669"/>
    <property type="project" value="InterPro"/>
</dbReference>
<dbReference type="SUPFAM" id="SSF53098">
    <property type="entry name" value="Ribonuclease H-like"/>
    <property type="match status" value="1"/>
</dbReference>